<reference evidence="3" key="1">
    <citation type="submission" date="2021-01" db="EMBL/GenBank/DDBJ databases">
        <authorList>
            <person name="Corre E."/>
            <person name="Pelletier E."/>
            <person name="Niang G."/>
            <person name="Scheremetjew M."/>
            <person name="Finn R."/>
            <person name="Kale V."/>
            <person name="Holt S."/>
            <person name="Cochrane G."/>
            <person name="Meng A."/>
            <person name="Brown T."/>
            <person name="Cohen L."/>
        </authorList>
    </citation>
    <scope>NUCLEOTIDE SEQUENCE</scope>
</reference>
<evidence type="ECO:0000313" key="3">
    <source>
        <dbReference type="EMBL" id="CAD8832036.1"/>
    </source>
</evidence>
<evidence type="ECO:0000256" key="2">
    <source>
        <dbReference type="SAM" id="SignalP"/>
    </source>
</evidence>
<name>A0A7S0ZTS1_NOCSC</name>
<dbReference type="EMBL" id="HBFQ01009123">
    <property type="protein sequence ID" value="CAD8832036.1"/>
    <property type="molecule type" value="Transcribed_RNA"/>
</dbReference>
<keyword evidence="1" id="KW-1133">Transmembrane helix</keyword>
<accession>A0A7S0ZTS1</accession>
<protein>
    <submittedName>
        <fullName evidence="3">Uncharacterized protein</fullName>
    </submittedName>
</protein>
<sequence length="281" mass="30336">MAQGMRVTELNGTMCMVSLLSFLLTTVSACSNARTFLSYDGATGTTCAEEILTDSSCTLVCESGLEPVGSFYCRDDHLVGLPACEPAGSATEQVTKVAGTFQVTTIRKRTTRMGLEFRDNLRIALAHALVISPSDFDRLDIVLNQPATDSSASVYSLIDVDYEILLGESSWEEQVGSDMTTMSDTNSNVRGDFQTMMNSTYPIGDLFVTRDPISFVDTGLQVVIEIPSSSSENSADYATLVIIAVLLMAVVLLAVALCNTRHSIRKTVVRATVMGLPEVHE</sequence>
<proteinExistence type="predicted"/>
<feature type="transmembrane region" description="Helical" evidence="1">
    <location>
        <begin position="237"/>
        <end position="258"/>
    </location>
</feature>
<feature type="chain" id="PRO_5031276020" evidence="2">
    <location>
        <begin position="30"/>
        <end position="281"/>
    </location>
</feature>
<keyword evidence="1" id="KW-0812">Transmembrane</keyword>
<evidence type="ECO:0000256" key="1">
    <source>
        <dbReference type="SAM" id="Phobius"/>
    </source>
</evidence>
<feature type="signal peptide" evidence="2">
    <location>
        <begin position="1"/>
        <end position="29"/>
    </location>
</feature>
<organism evidence="3">
    <name type="scientific">Noctiluca scintillans</name>
    <name type="common">Sea sparkle</name>
    <name type="synonym">Red tide dinoflagellate</name>
    <dbReference type="NCBI Taxonomy" id="2966"/>
    <lineage>
        <taxon>Eukaryota</taxon>
        <taxon>Sar</taxon>
        <taxon>Alveolata</taxon>
        <taxon>Dinophyceae</taxon>
        <taxon>Noctilucales</taxon>
        <taxon>Noctilucaceae</taxon>
        <taxon>Noctiluca</taxon>
    </lineage>
</organism>
<dbReference type="AlphaFoldDB" id="A0A7S0ZTS1"/>
<keyword evidence="1" id="KW-0472">Membrane</keyword>
<dbReference type="PROSITE" id="PS51257">
    <property type="entry name" value="PROKAR_LIPOPROTEIN"/>
    <property type="match status" value="1"/>
</dbReference>
<keyword evidence="2" id="KW-0732">Signal</keyword>
<gene>
    <name evidence="3" type="ORF">NSCI0253_LOCUS6383</name>
</gene>